<dbReference type="Proteomes" id="UP000216840">
    <property type="component" value="Unassembled WGS sequence"/>
</dbReference>
<comment type="caution">
    <text evidence="1">The sequence shown here is derived from an EMBL/GenBank/DDBJ whole genome shotgun (WGS) entry which is preliminary data.</text>
</comment>
<dbReference type="AlphaFoldDB" id="A0A265UVF8"/>
<keyword evidence="2" id="KW-1185">Reference proteome</keyword>
<reference evidence="1 2" key="1">
    <citation type="submission" date="2017-05" db="EMBL/GenBank/DDBJ databases">
        <title>The draft genome sequence of Idiomarina salinarum WNB302.</title>
        <authorList>
            <person name="Sun Y."/>
            <person name="Chen B."/>
            <person name="Du Z."/>
        </authorList>
    </citation>
    <scope>NUCLEOTIDE SEQUENCE [LARGE SCALE GENOMIC DNA]</scope>
    <source>
        <strain evidence="1 2">WNB302</strain>
    </source>
</reference>
<sequence length="226" mass="26949">MKHYFFVAIFGFLFYFVQCQTHVFIDVNGDTISKGSYRSKMRNRDLNLRHWSWVDEKGKYFHKLEKGRYYKGYFDYNLIKTELEKIIPYTVTDSSTIIIEYYFKDDLCSDPHKDNKWTSSEISERKSFLNPIKKDLRNRGIFFISLFEKGIKLRNRPTSKNEYFFVDENNFFKENLFKSPTTCGSHAAIKTNNQTLVQNGENRADYFAENLSKENWSLFFSSATKE</sequence>
<evidence type="ECO:0000313" key="2">
    <source>
        <dbReference type="Proteomes" id="UP000216840"/>
    </source>
</evidence>
<gene>
    <name evidence="1" type="ORF">CA834_07390</name>
</gene>
<name>A0A265UVF8_9FLAO</name>
<evidence type="ECO:0000313" key="1">
    <source>
        <dbReference type="EMBL" id="OZV69270.1"/>
    </source>
</evidence>
<dbReference type="EMBL" id="NGJN01000003">
    <property type="protein sequence ID" value="OZV69270.1"/>
    <property type="molecule type" value="Genomic_DNA"/>
</dbReference>
<proteinExistence type="predicted"/>
<accession>A0A265UVF8</accession>
<organism evidence="1 2">
    <name type="scientific">Winogradskyella aurantia</name>
    <dbReference type="NCBI Taxonomy" id="1915063"/>
    <lineage>
        <taxon>Bacteria</taxon>
        <taxon>Pseudomonadati</taxon>
        <taxon>Bacteroidota</taxon>
        <taxon>Flavobacteriia</taxon>
        <taxon>Flavobacteriales</taxon>
        <taxon>Flavobacteriaceae</taxon>
        <taxon>Winogradskyella</taxon>
    </lineage>
</organism>
<protein>
    <submittedName>
        <fullName evidence="1">Uncharacterized protein</fullName>
    </submittedName>
</protein>